<gene>
    <name evidence="2" type="ordered locus">Pisl_0871</name>
</gene>
<feature type="transmembrane region" description="Helical" evidence="1">
    <location>
        <begin position="172"/>
        <end position="204"/>
    </location>
</feature>
<feature type="transmembrane region" description="Helical" evidence="1">
    <location>
        <begin position="111"/>
        <end position="132"/>
    </location>
</feature>
<accession>A1RSW5</accession>
<dbReference type="STRING" id="384616.Pisl_0871"/>
<dbReference type="AlphaFoldDB" id="A1RSW5"/>
<sequence length="398" mass="44099">MRREDFYILSAPIFATYLGAVSGSEALKYTSFNVAELDEKESRRLFISSLMSSPSSLFLEDKEDVARQVGYALAQEEAGVDRSTIVHSFLESMKALASSKIEAKMRLYESIASSLGAVFLLPLFLLFLWAIGILVIDPLILLALVYGITMALGTMAIVITPTDLDIWKTYEWSIPLGIGIATIAMLWNLPVAFLAFSLTTWLWLKIRNRLWWFNIRREVPPMLRSVAAMLKEGAPPELILSRLMGVFKTAAKIAYGYYVPSRYFVLAKAMYKAIVEAGGSTAIKSVEYIQSIIDIETTSIRRMARLSSAYFALFIVAVIILSMAVSSAVKHLASIDVSYNPFFLPPPYDEVRQVLTTAMSLIAASYISVFLLPLGIHYSTMLGGAVGVVLQHIIALLI</sequence>
<dbReference type="RefSeq" id="WP_011762622.1">
    <property type="nucleotide sequence ID" value="NC_008701.1"/>
</dbReference>
<feature type="transmembrane region" description="Helical" evidence="1">
    <location>
        <begin position="139"/>
        <end position="160"/>
    </location>
</feature>
<organism evidence="2 3">
    <name type="scientific">Pyrobaculum islandicum (strain DSM 4184 / JCM 9189 / GEO3)</name>
    <dbReference type="NCBI Taxonomy" id="384616"/>
    <lineage>
        <taxon>Archaea</taxon>
        <taxon>Thermoproteota</taxon>
        <taxon>Thermoprotei</taxon>
        <taxon>Thermoproteales</taxon>
        <taxon>Thermoproteaceae</taxon>
        <taxon>Pyrobaculum</taxon>
    </lineage>
</organism>
<protein>
    <recommendedName>
        <fullName evidence="4">Type II secretion system protein</fullName>
    </recommendedName>
</protein>
<keyword evidence="3" id="KW-1185">Reference proteome</keyword>
<dbReference type="EMBL" id="CP000504">
    <property type="protein sequence ID" value="ABL88047.1"/>
    <property type="molecule type" value="Genomic_DNA"/>
</dbReference>
<dbReference type="OrthoDB" id="28912at2157"/>
<dbReference type="Proteomes" id="UP000002595">
    <property type="component" value="Chromosome"/>
</dbReference>
<proteinExistence type="predicted"/>
<feature type="transmembrane region" description="Helical" evidence="1">
    <location>
        <begin position="309"/>
        <end position="333"/>
    </location>
</feature>
<evidence type="ECO:0000313" key="3">
    <source>
        <dbReference type="Proteomes" id="UP000002595"/>
    </source>
</evidence>
<evidence type="ECO:0000256" key="1">
    <source>
        <dbReference type="SAM" id="Phobius"/>
    </source>
</evidence>
<feature type="transmembrane region" description="Helical" evidence="1">
    <location>
        <begin position="353"/>
        <end position="372"/>
    </location>
</feature>
<keyword evidence="1" id="KW-0812">Transmembrane</keyword>
<dbReference type="GeneID" id="4616794"/>
<evidence type="ECO:0008006" key="4">
    <source>
        <dbReference type="Google" id="ProtNLM"/>
    </source>
</evidence>
<keyword evidence="1" id="KW-0472">Membrane</keyword>
<dbReference type="eggNOG" id="arCOG05611">
    <property type="taxonomic scope" value="Archaea"/>
</dbReference>
<dbReference type="HOGENOM" id="CLU_690052_0_0_2"/>
<keyword evidence="1" id="KW-1133">Transmembrane helix</keyword>
<evidence type="ECO:0000313" key="2">
    <source>
        <dbReference type="EMBL" id="ABL88047.1"/>
    </source>
</evidence>
<name>A1RSW5_PYRIL</name>
<dbReference type="KEGG" id="pis:Pisl_0871"/>
<reference evidence="2" key="1">
    <citation type="submission" date="2006-12" db="EMBL/GenBank/DDBJ databases">
        <title>Complete sequence of Pyrobaculum islandicum DSM 4184.</title>
        <authorList>
            <person name="Copeland A."/>
            <person name="Lucas S."/>
            <person name="Lapidus A."/>
            <person name="Barry K."/>
            <person name="Detter J.C."/>
            <person name="Glavina del Rio T."/>
            <person name="Dalin E."/>
            <person name="Tice H."/>
            <person name="Pitluck S."/>
            <person name="Meincke L."/>
            <person name="Brettin T."/>
            <person name="Bruce D."/>
            <person name="Han C."/>
            <person name="Tapia R."/>
            <person name="Gilna P."/>
            <person name="Schmutz J."/>
            <person name="Larimer F."/>
            <person name="Land M."/>
            <person name="Hauser L."/>
            <person name="Kyrpides N."/>
            <person name="Mikhailova N."/>
            <person name="Cozen A.E."/>
            <person name="Fitz-Gibbon S.T."/>
            <person name="House C.H."/>
            <person name="Saltikov C."/>
            <person name="Lowe T."/>
            <person name="Richardson P."/>
        </authorList>
    </citation>
    <scope>NUCLEOTIDE SEQUENCE [LARGE SCALE GENOMIC DNA]</scope>
    <source>
        <strain evidence="2">DSM 4184</strain>
    </source>
</reference>